<reference evidence="2 3" key="1">
    <citation type="journal article" date="2019" name="Sci. Rep.">
        <title>Nanopore sequencing improves the draft genome of the human pathogenic amoeba Naegleria fowleri.</title>
        <authorList>
            <person name="Liechti N."/>
            <person name="Schurch N."/>
            <person name="Bruggmann R."/>
            <person name="Wittwer M."/>
        </authorList>
    </citation>
    <scope>NUCLEOTIDE SEQUENCE [LARGE SCALE GENOMIC DNA]</scope>
    <source>
        <strain evidence="2 3">ATCC 30894</strain>
    </source>
</reference>
<feature type="compositionally biased region" description="Polar residues" evidence="1">
    <location>
        <begin position="226"/>
        <end position="258"/>
    </location>
</feature>
<dbReference type="VEuPathDB" id="AmoebaDB:NF0004420"/>
<dbReference type="VEuPathDB" id="AmoebaDB:FDP41_009734"/>
<organism evidence="2 3">
    <name type="scientific">Naegleria fowleri</name>
    <name type="common">Brain eating amoeba</name>
    <dbReference type="NCBI Taxonomy" id="5763"/>
    <lineage>
        <taxon>Eukaryota</taxon>
        <taxon>Discoba</taxon>
        <taxon>Heterolobosea</taxon>
        <taxon>Tetramitia</taxon>
        <taxon>Eutetramitia</taxon>
        <taxon>Vahlkampfiidae</taxon>
        <taxon>Naegleria</taxon>
    </lineage>
</organism>
<comment type="caution">
    <text evidence="2">The sequence shown here is derived from an EMBL/GenBank/DDBJ whole genome shotgun (WGS) entry which is preliminary data.</text>
</comment>
<feature type="region of interest" description="Disordered" evidence="1">
    <location>
        <begin position="222"/>
        <end position="258"/>
    </location>
</feature>
<sequence>MGSGLTKNSSSQQLRCSANSSLSSETVAWMNGARCPLRLSKYAVQSQPWEDLPRFTNVERKSMPSLEAKDNEKTTERRLKILSHESTSSTMQTDGESLRRASSLPVGTHASIDSHQTFPTESVLEGTHQKKNLLKRFLHVNEPFESESCRVDSQESNESMAPMVRERWKTFMNTHPSKISSQSLTIPVECSSSKAAAEHCSHHISVYDERVLNPLLEKSIQKHADQYSSRSPPPLTENTPKCSSSRQQKPSEDNQQQVSTFNAEMSTPSGNCIIKSNHKSGNTLVRTLSTKSLSKVVPTPIQVFPKDSPHRLRGEPPSTFHSLQSLFKKINHSQSALGFRSLFHPLLDKQMLEKVPLLTVTRPDEPPCYSHLPPSLRNDVCLGFKKKRQFLDVM</sequence>
<feature type="region of interest" description="Disordered" evidence="1">
    <location>
        <begin position="1"/>
        <end position="21"/>
    </location>
</feature>
<evidence type="ECO:0000313" key="2">
    <source>
        <dbReference type="EMBL" id="KAF0972038.1"/>
    </source>
</evidence>
<dbReference type="GeneID" id="68116949"/>
<name>A0A6A5BDP6_NAEFO</name>
<dbReference type="RefSeq" id="XP_044556753.1">
    <property type="nucleotide sequence ID" value="XM_044713724.1"/>
</dbReference>
<gene>
    <name evidence="2" type="ORF">FDP41_009734</name>
</gene>
<dbReference type="VEuPathDB" id="AmoebaDB:NfTy_087700"/>
<proteinExistence type="predicted"/>
<evidence type="ECO:0000256" key="1">
    <source>
        <dbReference type="SAM" id="MobiDB-lite"/>
    </source>
</evidence>
<dbReference type="AlphaFoldDB" id="A0A6A5BDP6"/>
<accession>A0A6A5BDP6</accession>
<protein>
    <submittedName>
        <fullName evidence="2">Uncharacterized protein</fullName>
    </submittedName>
</protein>
<dbReference type="EMBL" id="VFQX01000072">
    <property type="protein sequence ID" value="KAF0972038.1"/>
    <property type="molecule type" value="Genomic_DNA"/>
</dbReference>
<evidence type="ECO:0000313" key="3">
    <source>
        <dbReference type="Proteomes" id="UP000444721"/>
    </source>
</evidence>
<keyword evidence="3" id="KW-1185">Reference proteome</keyword>
<dbReference type="Proteomes" id="UP000444721">
    <property type="component" value="Unassembled WGS sequence"/>
</dbReference>